<evidence type="ECO:0000313" key="4">
    <source>
        <dbReference type="EMBL" id="SFP70568.1"/>
    </source>
</evidence>
<evidence type="ECO:0000256" key="1">
    <source>
        <dbReference type="SAM" id="Phobius"/>
    </source>
</evidence>
<dbReference type="InterPro" id="IPR055385">
    <property type="entry name" value="GpJ_HDII-ins2"/>
</dbReference>
<dbReference type="NCBIfam" id="NF040662">
    <property type="entry name" value="attach_TipJ_rel"/>
    <property type="match status" value="1"/>
</dbReference>
<evidence type="ECO:0000259" key="3">
    <source>
        <dbReference type="Pfam" id="PF24801"/>
    </source>
</evidence>
<reference evidence="4 5" key="1">
    <citation type="submission" date="2016-10" db="EMBL/GenBank/DDBJ databases">
        <authorList>
            <person name="Varghese N."/>
            <person name="Submissions S."/>
        </authorList>
    </citation>
    <scope>NUCLEOTIDE SEQUENCE [LARGE SCALE GENOMIC DNA]</scope>
    <source>
        <strain evidence="4 5">DSM 1361</strain>
    </source>
</reference>
<protein>
    <submittedName>
        <fullName evidence="4">Phage tail protein</fullName>
    </submittedName>
</protein>
<dbReference type="RefSeq" id="WP_093143490.1">
    <property type="nucleotide sequence ID" value="NZ_FOXF01000059.1"/>
</dbReference>
<dbReference type="InterPro" id="IPR032876">
    <property type="entry name" value="J_dom"/>
</dbReference>
<evidence type="ECO:0000259" key="2">
    <source>
        <dbReference type="Pfam" id="PF13550"/>
    </source>
</evidence>
<dbReference type="Proteomes" id="UP000243745">
    <property type="component" value="Unassembled WGS sequence"/>
</dbReference>
<feature type="domain" description="Tip attachment protein J HDII-ins2" evidence="3">
    <location>
        <begin position="545"/>
        <end position="642"/>
    </location>
</feature>
<dbReference type="AlphaFoldDB" id="A0A662ZJR2"/>
<keyword evidence="1" id="KW-0812">Transmembrane</keyword>
<sequence>MKLEIVTREDLNKVLEHLDLPEYSGSLTALLKDLIPSYRSDLHPYLSLFVNGRKVEQTEWPSLFIQKSDHLKFVIEPGVTGTAIAAIISVVIGVASAVYAMVSMHKLGKNKQKNTKQGNSIYDVNVQGNKVKLMEIIPENFGFFKRFPDYLADRHVFYRNNTLFCDMILCQGIGHYDYKADHSDIYIGETPISELKGCSAYVFEPGVKITAENSPEDKSWYCWYSSTEVTQSGHTLKSGQGKIDTSSMNGVNLEFKGNTFSGCNYRIYNIGYGGCSGGGTETVRIKQNLDLKWANGTIFELSGAGNTRLVGTEIVAAETDAALGIATLTLKCADGFKPDGYFRARTTEIQTSVDEETGEETDTEVITRNGDYLKVTLSAVTSITYDTIPSGCSGGKTVTEDEANTTEALCEILEVIRSGEHVTLKFDSSDLTVPEYPEEVTPSQPYTKITATANHLAGSVFQPMPADYPFEDNGLYEILNYTNGVYTVKRLNDSYGDVSDWHGFYSTGVNQEHVLFTLISGQASDGGYVGSYRACPYGAESKIFELDFSMPGGLGKLNDDGEFDKLSISIQIEYRRAGSNEQYTVIEKTWTNNTNDQLAETVRIELATAGNYEFRVIRTSQEDGSTRALEEIKWVGLKSVISTIDRYDNMTVLICRFKGNETLSELSENQLATYWTRKLPAVGYADSDTDSQSLLPTRDIAPVVQYIVRKSKYRNILDVDTLMEFDELWRSQGIECNGSIDSDSTLLESLRDVLNCGFAVPVVRDNTLSVKRLHAGAQPVQIFTKSNMTSSPVITYSLPKDDDINEVVVNFTSPKTYKTETVYCHTDDEGNKRITDYPESDNQERLDAWGVTDREHAIALGMRRLRYLRNTRVTYDIKTELNGLNCNFNDLVGLVLDENLSNITGRITAINGQNITTDIEIPEDCWDGVIYISRKDGSYGEYTFYRNDSHSLYLDSYPDIYWDSEFGKSLEYPLFAIGELQLCWVTAVKPESNNRCSLSLINYSEDIFRDDIKEKNQ</sequence>
<evidence type="ECO:0000313" key="5">
    <source>
        <dbReference type="Proteomes" id="UP000243745"/>
    </source>
</evidence>
<name>A0A662ZJR2_9GAMM</name>
<organism evidence="4 5">
    <name type="scientific">Ruminobacter amylophilus</name>
    <dbReference type="NCBI Taxonomy" id="867"/>
    <lineage>
        <taxon>Bacteria</taxon>
        <taxon>Pseudomonadati</taxon>
        <taxon>Pseudomonadota</taxon>
        <taxon>Gammaproteobacteria</taxon>
        <taxon>Aeromonadales</taxon>
        <taxon>Succinivibrionaceae</taxon>
        <taxon>Ruminobacter</taxon>
    </lineage>
</organism>
<dbReference type="Pfam" id="PF24801">
    <property type="entry name" value="FNIII-A_GpJ"/>
    <property type="match status" value="1"/>
</dbReference>
<dbReference type="EMBL" id="FOXF01000059">
    <property type="protein sequence ID" value="SFP70568.1"/>
    <property type="molecule type" value="Genomic_DNA"/>
</dbReference>
<gene>
    <name evidence="4" type="ORF">SAMN02910344_02105</name>
</gene>
<dbReference type="OrthoDB" id="6243207at2"/>
<keyword evidence="1" id="KW-0472">Membrane</keyword>
<accession>A0A662ZJR2</accession>
<keyword evidence="1" id="KW-1133">Transmembrane helix</keyword>
<feature type="transmembrane region" description="Helical" evidence="1">
    <location>
        <begin position="79"/>
        <end position="102"/>
    </location>
</feature>
<feature type="domain" description="Tip attachment protein J" evidence="2">
    <location>
        <begin position="748"/>
        <end position="910"/>
    </location>
</feature>
<proteinExistence type="predicted"/>
<dbReference type="Pfam" id="PF13550">
    <property type="entry name" value="Phage-tail_3"/>
    <property type="match status" value="1"/>
</dbReference>
<keyword evidence="5" id="KW-1185">Reference proteome</keyword>